<evidence type="ECO:0000256" key="1">
    <source>
        <dbReference type="SAM" id="MobiDB-lite"/>
    </source>
</evidence>
<dbReference type="AlphaFoldDB" id="A0A2P2MLZ8"/>
<proteinExistence type="predicted"/>
<protein>
    <submittedName>
        <fullName evidence="2">Uncharacterized protein</fullName>
    </submittedName>
</protein>
<feature type="region of interest" description="Disordered" evidence="1">
    <location>
        <begin position="1"/>
        <end position="32"/>
    </location>
</feature>
<evidence type="ECO:0000313" key="2">
    <source>
        <dbReference type="EMBL" id="MBX31254.1"/>
    </source>
</evidence>
<feature type="compositionally biased region" description="Basic residues" evidence="1">
    <location>
        <begin position="13"/>
        <end position="26"/>
    </location>
</feature>
<name>A0A2P2MLZ8_RHIMU</name>
<organism evidence="2">
    <name type="scientific">Rhizophora mucronata</name>
    <name type="common">Asiatic mangrove</name>
    <dbReference type="NCBI Taxonomy" id="61149"/>
    <lineage>
        <taxon>Eukaryota</taxon>
        <taxon>Viridiplantae</taxon>
        <taxon>Streptophyta</taxon>
        <taxon>Embryophyta</taxon>
        <taxon>Tracheophyta</taxon>
        <taxon>Spermatophyta</taxon>
        <taxon>Magnoliopsida</taxon>
        <taxon>eudicotyledons</taxon>
        <taxon>Gunneridae</taxon>
        <taxon>Pentapetalae</taxon>
        <taxon>rosids</taxon>
        <taxon>fabids</taxon>
        <taxon>Malpighiales</taxon>
        <taxon>Rhizophoraceae</taxon>
        <taxon>Rhizophora</taxon>
    </lineage>
</organism>
<accession>A0A2P2MLZ8</accession>
<sequence length="47" mass="5506">MTFRTFKDSNKTRFLKAKNEPKKRKGSTFSGSDLRLLDQNHCKTETN</sequence>
<feature type="compositionally biased region" description="Basic and acidic residues" evidence="1">
    <location>
        <begin position="1"/>
        <end position="11"/>
    </location>
</feature>
<reference evidence="2" key="1">
    <citation type="submission" date="2018-02" db="EMBL/GenBank/DDBJ databases">
        <title>Rhizophora mucronata_Transcriptome.</title>
        <authorList>
            <person name="Meera S.P."/>
            <person name="Sreeshan A."/>
            <person name="Augustine A."/>
        </authorList>
    </citation>
    <scope>NUCLEOTIDE SEQUENCE</scope>
    <source>
        <tissue evidence="2">Leaf</tissue>
    </source>
</reference>
<dbReference type="EMBL" id="GGEC01050770">
    <property type="protein sequence ID" value="MBX31254.1"/>
    <property type="molecule type" value="Transcribed_RNA"/>
</dbReference>